<dbReference type="EMBL" id="CP002156">
    <property type="protein sequence ID" value="ADM09653.1"/>
    <property type="molecule type" value="Genomic_DNA"/>
</dbReference>
<dbReference type="NCBIfam" id="TIGR00422">
    <property type="entry name" value="valS"/>
    <property type="match status" value="1"/>
</dbReference>
<dbReference type="SUPFAM" id="SSF47323">
    <property type="entry name" value="Anticodon-binding domain of a subclass of class I aminoacyl-tRNA synthetases"/>
    <property type="match status" value="1"/>
</dbReference>
<dbReference type="GO" id="GO:0004832">
    <property type="term" value="F:valine-tRNA ligase activity"/>
    <property type="evidence" value="ECO:0007669"/>
    <property type="project" value="UniProtKB-UniRule"/>
</dbReference>
<dbReference type="Pfam" id="PF00133">
    <property type="entry name" value="tRNA-synt_1"/>
    <property type="match status" value="1"/>
</dbReference>
<protein>
    <recommendedName>
        <fullName evidence="12">Valine--tRNA ligase</fullName>
        <ecNumber evidence="12">6.1.1.9</ecNumber>
    </recommendedName>
    <alternativeName>
        <fullName evidence="12">Valyl-tRNA synthetase</fullName>
        <shortName evidence="12">ValRS</shortName>
    </alternativeName>
</protein>
<reference evidence="16 17" key="2">
    <citation type="journal article" date="2011" name="J. Bacteriol.">
        <title>Complete genome sequence of strain HTCC2503T of Parvularcula bermudensis, the type species of the order "Parvularculales" in the class Alphaproteobacteria.</title>
        <authorList>
            <person name="Oh H.M."/>
            <person name="Kang I."/>
            <person name="Vergin K.L."/>
            <person name="Kang D."/>
            <person name="Rhee K.H."/>
            <person name="Giovannoni S.J."/>
            <person name="Cho J.C."/>
        </authorList>
    </citation>
    <scope>NUCLEOTIDE SEQUENCE [LARGE SCALE GENOMIC DNA]</scope>
    <source>
        <strain evidence="17">ATCC BAA-594 / HTCC2503 / KCTC 12087</strain>
    </source>
</reference>
<dbReference type="Gene3D" id="1.10.730.10">
    <property type="entry name" value="Isoleucyl-tRNA Synthetase, Domain 1"/>
    <property type="match status" value="1"/>
</dbReference>
<dbReference type="Gene3D" id="3.90.740.10">
    <property type="entry name" value="Valyl/Leucyl/Isoleucyl-tRNA synthetase, editing domain"/>
    <property type="match status" value="1"/>
</dbReference>
<keyword evidence="17" id="KW-1185">Reference proteome</keyword>
<feature type="binding site" evidence="12">
    <location>
        <position position="543"/>
    </location>
    <ligand>
        <name>ATP</name>
        <dbReference type="ChEBI" id="CHEBI:30616"/>
    </ligand>
</feature>
<feature type="domain" description="Methionyl/Valyl/Leucyl/Isoleucyl-tRNA synthetase anticodon-binding" evidence="14">
    <location>
        <begin position="623"/>
        <end position="763"/>
    </location>
</feature>
<reference evidence="17" key="1">
    <citation type="submission" date="2010-08" db="EMBL/GenBank/DDBJ databases">
        <title>Genome sequence of Parvularcula bermudensis HTCC2503.</title>
        <authorList>
            <person name="Kang D.-M."/>
            <person name="Oh H.-M."/>
            <person name="Cho J.-C."/>
        </authorList>
    </citation>
    <scope>NUCLEOTIDE SEQUENCE [LARGE SCALE GENOMIC DNA]</scope>
    <source>
        <strain evidence="17">ATCC BAA-594 / HTCC2503 / KCTC 12087</strain>
    </source>
</reference>
<sequence>MTDQSSAAALPKIFDHAEAEPRLYAAWEAAGCFRPSGEGEPYAIVFPPPNVTGRLHMGHALNATLQDILIRYNRMRGKNVLWQVGTDHAGIATQMMVERQLAAENQPDRHTLGRAAFLERVWAWKEESGGAIQDQMRRLGASCDWTRERFTMDEGLSLAVRETFVRLYKEGLIYRDKRLVNWDPKLLTAISDLEVENREVAGHMWHVAYPLADGPVDGVEEIVIATTRPETMLGDGAVAVHPSDERYQALVGKRVRLPVGDRLIPIIADEYPDPEFGSGAVKITGAHDFNDHEVAKRHDLPMIILMDEQARMRAIEEIPETYHGLDRYAARQKVIEEVEAKGCLRLVEDKPIVQPFGDRSGVVIEPMLTDQWWVDAETLAGPALEAVKSNRTSFVPDNWSKTYYQWLENIQPWCISRQLWWGHQIPVWYGPDGTPFCALTEEEARAAAADHYGQDTALVQDEDVLDTWFSSALWPFSTLGWPQDETEVKTFYPTAVLSTAFDIIFFWVARMMMMGLHLQGDVPFRQVYIHALVRDAQGQKMSKTKGNVIDPLEKMDAYGTDSLRFTLAAMATPGRDVKLADSRIEGYRNFRTKLWNAARFALMNEASLTPDYDPAEVKTPLCQWILHEVSATERRIDTALADYRFDDAAQAIYGFTWNIYCDWFLEFAKPVFAGDDQAAVTETRATAAFVLDRILVLLHPFMPYVTEELWGLTAERQDFLMRQTWQGPERTNPDAAEAVNFLIALISEIRSLRTEMNVPAKSRPALILIGVADPIAARVEEAKELIERLGRIEGIESADSLPEGALQFVVDGHSFALPVAESIDLAAEIDRLSKEQDKISGEIAKIDKKLANQNFVAKAPPEVVEEQHERRADFLATSEKLMAALERLRRL</sequence>
<evidence type="ECO:0000313" key="16">
    <source>
        <dbReference type="EMBL" id="ADM09653.1"/>
    </source>
</evidence>
<dbReference type="Proteomes" id="UP000001302">
    <property type="component" value="Chromosome"/>
</dbReference>
<dbReference type="Pfam" id="PF10458">
    <property type="entry name" value="Val_tRNA-synt_C"/>
    <property type="match status" value="1"/>
</dbReference>
<dbReference type="InterPro" id="IPR014729">
    <property type="entry name" value="Rossmann-like_a/b/a_fold"/>
</dbReference>
<dbReference type="InterPro" id="IPR001412">
    <property type="entry name" value="aa-tRNA-synth_I_CS"/>
</dbReference>
<evidence type="ECO:0000313" key="17">
    <source>
        <dbReference type="Proteomes" id="UP000001302"/>
    </source>
</evidence>
<evidence type="ECO:0000256" key="1">
    <source>
        <dbReference type="ARBA" id="ARBA00004496"/>
    </source>
</evidence>
<feature type="short sequence motif" description="'HIGH' region" evidence="12">
    <location>
        <begin position="49"/>
        <end position="59"/>
    </location>
</feature>
<evidence type="ECO:0000259" key="13">
    <source>
        <dbReference type="Pfam" id="PF00133"/>
    </source>
</evidence>
<comment type="domain">
    <text evidence="12">The C-terminal coiled-coil domain is crucial for aminoacylation activity.</text>
</comment>
<dbReference type="InterPro" id="IPR009008">
    <property type="entry name" value="Val/Leu/Ile-tRNA-synth_edit"/>
</dbReference>
<dbReference type="HOGENOM" id="CLU_001493_0_2_5"/>
<dbReference type="FunFam" id="3.40.50.620:FF:000078">
    <property type="entry name" value="Valine--tRNA ligase, mitochondrial"/>
    <property type="match status" value="1"/>
</dbReference>
<dbReference type="InterPro" id="IPR019499">
    <property type="entry name" value="Val-tRNA_synth_tRNA-bd"/>
</dbReference>
<evidence type="ECO:0000259" key="15">
    <source>
        <dbReference type="Pfam" id="PF10458"/>
    </source>
</evidence>
<organism evidence="16 17">
    <name type="scientific">Parvularcula bermudensis (strain ATCC BAA-594 / HTCC2503 / KCTC 12087)</name>
    <dbReference type="NCBI Taxonomy" id="314260"/>
    <lineage>
        <taxon>Bacteria</taxon>
        <taxon>Pseudomonadati</taxon>
        <taxon>Pseudomonadota</taxon>
        <taxon>Alphaproteobacteria</taxon>
        <taxon>Parvularculales</taxon>
        <taxon>Parvularculaceae</taxon>
        <taxon>Parvularcula</taxon>
    </lineage>
</organism>
<keyword evidence="6 12" id="KW-0067">ATP-binding</keyword>
<feature type="domain" description="Aminoacyl-tRNA synthetase class Ia" evidence="13">
    <location>
        <begin position="23"/>
        <end position="579"/>
    </location>
</feature>
<dbReference type="GO" id="GO:0002161">
    <property type="term" value="F:aminoacyl-tRNA deacylase activity"/>
    <property type="evidence" value="ECO:0007669"/>
    <property type="project" value="InterPro"/>
</dbReference>
<proteinExistence type="inferred from homology"/>
<dbReference type="NCBIfam" id="NF004349">
    <property type="entry name" value="PRK05729.1"/>
    <property type="match status" value="1"/>
</dbReference>
<keyword evidence="4 12" id="KW-0436">Ligase</keyword>
<evidence type="ECO:0000256" key="9">
    <source>
        <dbReference type="ARBA" id="ARBA00023146"/>
    </source>
</evidence>
<evidence type="ECO:0000259" key="14">
    <source>
        <dbReference type="Pfam" id="PF08264"/>
    </source>
</evidence>
<accession>E0TH69</accession>
<dbReference type="SUPFAM" id="SSF50677">
    <property type="entry name" value="ValRS/IleRS/LeuRS editing domain"/>
    <property type="match status" value="1"/>
</dbReference>
<dbReference type="FunFam" id="1.10.287.380:FF:000001">
    <property type="entry name" value="Valine--tRNA ligase"/>
    <property type="match status" value="1"/>
</dbReference>
<dbReference type="CDD" id="cd00817">
    <property type="entry name" value="ValRS_core"/>
    <property type="match status" value="1"/>
</dbReference>
<gene>
    <name evidence="12" type="primary">valS</name>
    <name evidence="16" type="ordered locus">PB2503_07989</name>
</gene>
<dbReference type="PANTHER" id="PTHR11946">
    <property type="entry name" value="VALYL-TRNA SYNTHETASES"/>
    <property type="match status" value="1"/>
</dbReference>
<dbReference type="HAMAP" id="MF_02004">
    <property type="entry name" value="Val_tRNA_synth_type1"/>
    <property type="match status" value="1"/>
</dbReference>
<dbReference type="PRINTS" id="PR00986">
    <property type="entry name" value="TRNASYNTHVAL"/>
</dbReference>
<comment type="function">
    <text evidence="12">Catalyzes the attachment of valine to tRNA(Val). As ValRS can inadvertently accommodate and process structurally similar amino acids such as threonine, to avoid such errors, it has a 'posttransfer' editing activity that hydrolyzes mischarged Thr-tRNA(Val) in a tRNA-dependent manner.</text>
</comment>
<evidence type="ECO:0000256" key="4">
    <source>
        <dbReference type="ARBA" id="ARBA00022598"/>
    </source>
</evidence>
<comment type="domain">
    <text evidence="12">ValRS has two distinct active sites: one for aminoacylation and one for editing. The misactivated threonine is translocated from the active site to the editing site.</text>
</comment>
<comment type="similarity">
    <text evidence="11 12">Belongs to the class-I aminoacyl-tRNA synthetase family. ValS type 1 subfamily.</text>
</comment>
<dbReference type="EC" id="6.1.1.9" evidence="12"/>
<evidence type="ECO:0000256" key="12">
    <source>
        <dbReference type="HAMAP-Rule" id="MF_02004"/>
    </source>
</evidence>
<dbReference type="SUPFAM" id="SSF52374">
    <property type="entry name" value="Nucleotidylyl transferase"/>
    <property type="match status" value="1"/>
</dbReference>
<dbReference type="InterPro" id="IPR002300">
    <property type="entry name" value="aa-tRNA-synth_Ia"/>
</dbReference>
<dbReference type="OrthoDB" id="9810365at2"/>
<keyword evidence="5 12" id="KW-0547">Nucleotide-binding</keyword>
<keyword evidence="9 12" id="KW-0030">Aminoacyl-tRNA synthetase</keyword>
<dbReference type="SUPFAM" id="SSF46589">
    <property type="entry name" value="tRNA-binding arm"/>
    <property type="match status" value="1"/>
</dbReference>
<dbReference type="Gene3D" id="1.10.287.380">
    <property type="entry name" value="Valyl-tRNA synthetase, C-terminal domain"/>
    <property type="match status" value="1"/>
</dbReference>
<dbReference type="RefSeq" id="WP_013300627.1">
    <property type="nucleotide sequence ID" value="NC_014414.1"/>
</dbReference>
<evidence type="ECO:0000256" key="3">
    <source>
        <dbReference type="ARBA" id="ARBA00022490"/>
    </source>
</evidence>
<name>E0TH69_PARBH</name>
<dbReference type="InterPro" id="IPR013155">
    <property type="entry name" value="M/V/L/I-tRNA-synth_anticd-bd"/>
</dbReference>
<dbReference type="GO" id="GO:0005829">
    <property type="term" value="C:cytosol"/>
    <property type="evidence" value="ECO:0007669"/>
    <property type="project" value="TreeGrafter"/>
</dbReference>
<evidence type="ECO:0000256" key="7">
    <source>
        <dbReference type="ARBA" id="ARBA00022917"/>
    </source>
</evidence>
<evidence type="ECO:0000256" key="5">
    <source>
        <dbReference type="ARBA" id="ARBA00022741"/>
    </source>
</evidence>
<dbReference type="PANTHER" id="PTHR11946:SF93">
    <property type="entry name" value="VALINE--TRNA LIGASE, CHLOROPLASTIC_MITOCHONDRIAL 2"/>
    <property type="match status" value="1"/>
</dbReference>
<dbReference type="eggNOG" id="COG0525">
    <property type="taxonomic scope" value="Bacteria"/>
</dbReference>
<dbReference type="InterPro" id="IPR010978">
    <property type="entry name" value="tRNA-bd_arm"/>
</dbReference>
<comment type="catalytic activity">
    <reaction evidence="10 12">
        <text>tRNA(Val) + L-valine + ATP = L-valyl-tRNA(Val) + AMP + diphosphate</text>
        <dbReference type="Rhea" id="RHEA:10704"/>
        <dbReference type="Rhea" id="RHEA-COMP:9672"/>
        <dbReference type="Rhea" id="RHEA-COMP:9708"/>
        <dbReference type="ChEBI" id="CHEBI:30616"/>
        <dbReference type="ChEBI" id="CHEBI:33019"/>
        <dbReference type="ChEBI" id="CHEBI:57762"/>
        <dbReference type="ChEBI" id="CHEBI:78442"/>
        <dbReference type="ChEBI" id="CHEBI:78537"/>
        <dbReference type="ChEBI" id="CHEBI:456215"/>
        <dbReference type="EC" id="6.1.1.9"/>
    </reaction>
</comment>
<comment type="subunit">
    <text evidence="2 12">Monomer.</text>
</comment>
<dbReference type="FunFam" id="3.40.50.620:FF:000032">
    <property type="entry name" value="Valine--tRNA ligase"/>
    <property type="match status" value="1"/>
</dbReference>
<evidence type="ECO:0000256" key="10">
    <source>
        <dbReference type="ARBA" id="ARBA00047552"/>
    </source>
</evidence>
<dbReference type="GO" id="GO:0006438">
    <property type="term" value="P:valyl-tRNA aminoacylation"/>
    <property type="evidence" value="ECO:0007669"/>
    <property type="project" value="UniProtKB-UniRule"/>
</dbReference>
<dbReference type="STRING" id="314260.PB2503_07989"/>
<feature type="domain" description="Valyl-tRNA synthetase tRNA-binding arm" evidence="15">
    <location>
        <begin position="824"/>
        <end position="888"/>
    </location>
</feature>
<comment type="subcellular location">
    <subcellularLocation>
        <location evidence="1 12">Cytoplasm</location>
    </subcellularLocation>
</comment>
<keyword evidence="3 12" id="KW-0963">Cytoplasm</keyword>
<dbReference type="InterPro" id="IPR002303">
    <property type="entry name" value="Valyl-tRNA_ligase"/>
</dbReference>
<dbReference type="PROSITE" id="PS00178">
    <property type="entry name" value="AA_TRNA_LIGASE_I"/>
    <property type="match status" value="1"/>
</dbReference>
<dbReference type="Gene3D" id="3.40.50.620">
    <property type="entry name" value="HUPs"/>
    <property type="match status" value="2"/>
</dbReference>
<evidence type="ECO:0000256" key="2">
    <source>
        <dbReference type="ARBA" id="ARBA00011245"/>
    </source>
</evidence>
<dbReference type="AlphaFoldDB" id="E0TH69"/>
<keyword evidence="8 12" id="KW-0175">Coiled coil</keyword>
<dbReference type="Pfam" id="PF08264">
    <property type="entry name" value="Anticodon_1"/>
    <property type="match status" value="1"/>
</dbReference>
<dbReference type="InterPro" id="IPR009080">
    <property type="entry name" value="tRNAsynth_Ia_anticodon-bd"/>
</dbReference>
<evidence type="ECO:0000256" key="6">
    <source>
        <dbReference type="ARBA" id="ARBA00022840"/>
    </source>
</evidence>
<dbReference type="InterPro" id="IPR037118">
    <property type="entry name" value="Val-tRNA_synth_C_sf"/>
</dbReference>
<dbReference type="GO" id="GO:0005524">
    <property type="term" value="F:ATP binding"/>
    <property type="evidence" value="ECO:0007669"/>
    <property type="project" value="UniProtKB-UniRule"/>
</dbReference>
<evidence type="ECO:0000256" key="11">
    <source>
        <dbReference type="ARBA" id="ARBA00060830"/>
    </source>
</evidence>
<feature type="short sequence motif" description="'KMSKS' region" evidence="12">
    <location>
        <begin position="540"/>
        <end position="544"/>
    </location>
</feature>
<dbReference type="KEGG" id="pbr:PB2503_07989"/>
<dbReference type="CDD" id="cd07962">
    <property type="entry name" value="Anticodon_Ia_Val"/>
    <property type="match status" value="1"/>
</dbReference>
<dbReference type="InterPro" id="IPR033705">
    <property type="entry name" value="Anticodon_Ia_Val"/>
</dbReference>
<keyword evidence="7 12" id="KW-0648">Protein biosynthesis</keyword>
<evidence type="ECO:0000256" key="8">
    <source>
        <dbReference type="ARBA" id="ARBA00023054"/>
    </source>
</evidence>